<dbReference type="InParanoid" id="Q028E8"/>
<proteinExistence type="predicted"/>
<protein>
    <submittedName>
        <fullName evidence="6">Peptidase C14, caspase catalytic subunit p20</fullName>
    </submittedName>
</protein>
<evidence type="ECO:0000256" key="2">
    <source>
        <dbReference type="ARBA" id="ARBA00022803"/>
    </source>
</evidence>
<keyword evidence="1" id="KW-0677">Repeat</keyword>
<keyword evidence="2 3" id="KW-0802">TPR repeat</keyword>
<accession>Q028E8</accession>
<dbReference type="OrthoDB" id="123407at2"/>
<dbReference type="PROSITE" id="PS50293">
    <property type="entry name" value="TPR_REGION"/>
    <property type="match status" value="1"/>
</dbReference>
<feature type="signal peptide" evidence="5">
    <location>
        <begin position="1"/>
        <end position="24"/>
    </location>
</feature>
<feature type="repeat" description="TPR" evidence="3">
    <location>
        <begin position="859"/>
        <end position="892"/>
    </location>
</feature>
<dbReference type="PROSITE" id="PS50005">
    <property type="entry name" value="TPR"/>
    <property type="match status" value="4"/>
</dbReference>
<evidence type="ECO:0000256" key="1">
    <source>
        <dbReference type="ARBA" id="ARBA00022737"/>
    </source>
</evidence>
<reference evidence="6" key="1">
    <citation type="submission" date="2006-10" db="EMBL/GenBank/DDBJ databases">
        <title>Complete sequence of Solibacter usitatus Ellin6076.</title>
        <authorList>
            <consortium name="US DOE Joint Genome Institute"/>
            <person name="Copeland A."/>
            <person name="Lucas S."/>
            <person name="Lapidus A."/>
            <person name="Barry K."/>
            <person name="Detter J.C."/>
            <person name="Glavina del Rio T."/>
            <person name="Hammon N."/>
            <person name="Israni S."/>
            <person name="Dalin E."/>
            <person name="Tice H."/>
            <person name="Pitluck S."/>
            <person name="Thompson L.S."/>
            <person name="Brettin T."/>
            <person name="Bruce D."/>
            <person name="Han C."/>
            <person name="Tapia R."/>
            <person name="Gilna P."/>
            <person name="Schmutz J."/>
            <person name="Larimer F."/>
            <person name="Land M."/>
            <person name="Hauser L."/>
            <person name="Kyrpides N."/>
            <person name="Mikhailova N."/>
            <person name="Janssen P.H."/>
            <person name="Kuske C.R."/>
            <person name="Richardson P."/>
        </authorList>
    </citation>
    <scope>NUCLEOTIDE SEQUENCE</scope>
    <source>
        <strain evidence="6">Ellin6076</strain>
    </source>
</reference>
<gene>
    <name evidence="6" type="ordered locus">Acid_1619</name>
</gene>
<feature type="repeat" description="TPR" evidence="3">
    <location>
        <begin position="619"/>
        <end position="652"/>
    </location>
</feature>
<organism evidence="6">
    <name type="scientific">Solibacter usitatus (strain Ellin6076)</name>
    <dbReference type="NCBI Taxonomy" id="234267"/>
    <lineage>
        <taxon>Bacteria</taxon>
        <taxon>Pseudomonadati</taxon>
        <taxon>Acidobacteriota</taxon>
        <taxon>Terriglobia</taxon>
        <taxon>Bryobacterales</taxon>
        <taxon>Solibacteraceae</taxon>
        <taxon>Candidatus Solibacter</taxon>
    </lineage>
</organism>
<dbReference type="SMART" id="SM00028">
    <property type="entry name" value="TPR"/>
    <property type="match status" value="7"/>
</dbReference>
<dbReference type="eggNOG" id="COG3118">
    <property type="taxonomic scope" value="Bacteria"/>
</dbReference>
<evidence type="ECO:0000256" key="5">
    <source>
        <dbReference type="SAM" id="SignalP"/>
    </source>
</evidence>
<dbReference type="InterPro" id="IPR011990">
    <property type="entry name" value="TPR-like_helical_dom_sf"/>
</dbReference>
<feature type="repeat" description="TPR" evidence="3">
    <location>
        <begin position="687"/>
        <end position="720"/>
    </location>
</feature>
<dbReference type="PANTHER" id="PTHR44858">
    <property type="entry name" value="TETRATRICOPEPTIDE REPEAT PROTEIN 6"/>
    <property type="match status" value="1"/>
</dbReference>
<dbReference type="Gene3D" id="1.25.40.10">
    <property type="entry name" value="Tetratricopeptide repeat domain"/>
    <property type="match status" value="2"/>
</dbReference>
<feature type="chain" id="PRO_5004163304" evidence="5">
    <location>
        <begin position="25"/>
        <end position="911"/>
    </location>
</feature>
<evidence type="ECO:0000256" key="3">
    <source>
        <dbReference type="PROSITE-ProRule" id="PRU00339"/>
    </source>
</evidence>
<sequence precursor="true">MRQTRGPSGAKCLIFLLAVTGLCAQDEERPSGWIQTAPKEAVLAQRGTRSPGALEKGDFLFRGDVLDSADGVVTFYYCGDEKSDTGTLYTLRGTLQIPAAGVPGPAPGLTALRTVKPCLLPTLERQPDVTTIPSHEKLGVKLFSKDEVMAAVPQLKDALAASSDDQNVQLAAAVLLEQAGRRDEAAWEYQLFASNTSWQPRLLLHVQQLQEAPAHARSLNEPSTPANQSNQKTGKIYALVVGISHYEQSPLIANLDFAARDATAFADYLKSERGGGAEVKLLRDSEATSGAIRNYFLDLKKRAGKDDTVWLFIAAHGEMLPTGNAVPNDQKTPSIVTYRAHPQDTNMNSFAMHEVQNWMLGKTVPFGRAMIFLDVCHAGHVAEFRTSPTGPGRDYFGILATTQGTDALAYESKIFDGGHGVFTYFVLRALNTYEARLPGDTYLRAAPFSGYVFQHVQASTNFRQTPTPMLGTTQTAIMADFGKTGIDFKPTPIDRLRIPDKELNSAKGRRGVKNAPDQERTTAGPPAAAPADLRQIIDLEDRGEQVLLTYLRGEELPQTPDQFSEGERIFASALQLQPGSPYLTARERFCHGRFLVFQKKYTDAIDSLRQSIRLEPRAAYAYNALGIAYLEMARYDDAAHAFQDAIDRAPLWAYPRHNLALAHWQQGQYRLAVADYVAAMEKAPTYFYLPYNLGLLYATLNQQKEAGSMYRKAIDLAPGRVEPLTALGQLQASQGSTGKARENLKQAVDMTGQSESAMQAARQNYAVLLAKQRKTFDQAVGYWKQNVDYLPSQFSLAEAWTKAGEITKAIDSYRHILTLVPSSISARLEVARLMKQDGRPAAEIVAIFHAGLTSAPSNPVLLEQLGRTYQSSGQLEEARQAFASALEHTQDPPARKVLEKALKDITKAARR</sequence>
<dbReference type="InterPro" id="IPR019734">
    <property type="entry name" value="TPR_rpt"/>
</dbReference>
<dbReference type="STRING" id="234267.Acid_1619"/>
<feature type="region of interest" description="Disordered" evidence="4">
    <location>
        <begin position="500"/>
        <end position="528"/>
    </location>
</feature>
<dbReference type="Pfam" id="PF13176">
    <property type="entry name" value="TPR_7"/>
    <property type="match status" value="1"/>
</dbReference>
<dbReference type="Pfam" id="PF13414">
    <property type="entry name" value="TPR_11"/>
    <property type="match status" value="1"/>
</dbReference>
<dbReference type="Pfam" id="PF13432">
    <property type="entry name" value="TPR_16"/>
    <property type="match status" value="1"/>
</dbReference>
<dbReference type="AlphaFoldDB" id="Q028E8"/>
<dbReference type="KEGG" id="sus:Acid_1619"/>
<dbReference type="InterPro" id="IPR050498">
    <property type="entry name" value="Ycf3"/>
</dbReference>
<name>Q028E8_SOLUE</name>
<dbReference type="PANTHER" id="PTHR44858:SF1">
    <property type="entry name" value="UDP-N-ACETYLGLUCOSAMINE--PEPTIDE N-ACETYLGLUCOSAMINYLTRANSFERASE SPINDLY-RELATED"/>
    <property type="match status" value="1"/>
</dbReference>
<dbReference type="Gene3D" id="3.40.50.1460">
    <property type="match status" value="1"/>
</dbReference>
<keyword evidence="5" id="KW-0732">Signal</keyword>
<dbReference type="EMBL" id="CP000473">
    <property type="protein sequence ID" value="ABJ82609.1"/>
    <property type="molecule type" value="Genomic_DNA"/>
</dbReference>
<dbReference type="SUPFAM" id="SSF48452">
    <property type="entry name" value="TPR-like"/>
    <property type="match status" value="2"/>
</dbReference>
<evidence type="ECO:0000256" key="4">
    <source>
        <dbReference type="SAM" id="MobiDB-lite"/>
    </source>
</evidence>
<dbReference type="eggNOG" id="COG0457">
    <property type="taxonomic scope" value="Bacteria"/>
</dbReference>
<dbReference type="eggNOG" id="COG4249">
    <property type="taxonomic scope" value="Bacteria"/>
</dbReference>
<dbReference type="HOGENOM" id="CLU_319079_0_0_0"/>
<evidence type="ECO:0000313" key="6">
    <source>
        <dbReference type="EMBL" id="ABJ82609.1"/>
    </source>
</evidence>
<feature type="repeat" description="TPR" evidence="3">
    <location>
        <begin position="790"/>
        <end position="823"/>
    </location>
</feature>